<accession>A0ABP8WZ59</accession>
<sequence>MTDRPAVAPAMRHRSMRDHNLGVVLGEVARRGTVSRAGLAVATGLTKSTVSSLVNELVDARLLVAEGRTGEGERGRPGIGLALDGGHVAGLGCEIGARRLAVAVVDLRGRTRVRLEQVGTNRRSPGAVFGELAALAAEADRRADAEGLTLVGTRLAIPGLLDHSTVGRCVVAAPNLGWRDVPLDPYLAGLPSRTGLPGLPVGVDNEANLAALGELRLGAGSAHPSFLVVTGEVGIGAGLVVGSGLYSGADGFAGELGHVVVVPGGAPCACGGRGCLETVAGLPALLRAAGLDPDGGLTPLLDALDRPSGDPAGDAARAAVDDAAAGLALALTAAVHLLAPGLIVLGGTLAALGPVLVPRLDAALAAQVGALRGTAPPVTTSALGPDAAVLGAALSVVDAVLADPVRIMPA</sequence>
<evidence type="ECO:0000259" key="2">
    <source>
        <dbReference type="Pfam" id="PF12802"/>
    </source>
</evidence>
<dbReference type="InterPro" id="IPR036388">
    <property type="entry name" value="WH-like_DNA-bd_sf"/>
</dbReference>
<dbReference type="SUPFAM" id="SSF53067">
    <property type="entry name" value="Actin-like ATPase domain"/>
    <property type="match status" value="1"/>
</dbReference>
<evidence type="ECO:0000313" key="3">
    <source>
        <dbReference type="EMBL" id="GAA4696002.1"/>
    </source>
</evidence>
<reference evidence="4" key="1">
    <citation type="journal article" date="2019" name="Int. J. Syst. Evol. Microbiol.">
        <title>The Global Catalogue of Microorganisms (GCM) 10K type strain sequencing project: providing services to taxonomists for standard genome sequencing and annotation.</title>
        <authorList>
            <consortium name="The Broad Institute Genomics Platform"/>
            <consortium name="The Broad Institute Genome Sequencing Center for Infectious Disease"/>
            <person name="Wu L."/>
            <person name="Ma J."/>
        </authorList>
    </citation>
    <scope>NUCLEOTIDE SEQUENCE [LARGE SCALE GENOMIC DNA]</scope>
    <source>
        <strain evidence="4">JCM 18055</strain>
    </source>
</reference>
<dbReference type="RefSeq" id="WP_345381872.1">
    <property type="nucleotide sequence ID" value="NZ_BAABIC010000012.1"/>
</dbReference>
<evidence type="ECO:0000313" key="4">
    <source>
        <dbReference type="Proteomes" id="UP001500325"/>
    </source>
</evidence>
<dbReference type="PANTHER" id="PTHR18964:SF149">
    <property type="entry name" value="BIFUNCTIONAL UDP-N-ACETYLGLUCOSAMINE 2-EPIMERASE_N-ACETYLMANNOSAMINE KINASE"/>
    <property type="match status" value="1"/>
</dbReference>
<organism evidence="3 4">
    <name type="scientific">Pseudonocardia yuanmonensis</name>
    <dbReference type="NCBI Taxonomy" id="1095914"/>
    <lineage>
        <taxon>Bacteria</taxon>
        <taxon>Bacillati</taxon>
        <taxon>Actinomycetota</taxon>
        <taxon>Actinomycetes</taxon>
        <taxon>Pseudonocardiales</taxon>
        <taxon>Pseudonocardiaceae</taxon>
        <taxon>Pseudonocardia</taxon>
    </lineage>
</organism>
<dbReference type="Proteomes" id="UP001500325">
    <property type="component" value="Unassembled WGS sequence"/>
</dbReference>
<dbReference type="Gene3D" id="3.30.420.40">
    <property type="match status" value="2"/>
</dbReference>
<dbReference type="InterPro" id="IPR036390">
    <property type="entry name" value="WH_DNA-bd_sf"/>
</dbReference>
<dbReference type="SUPFAM" id="SSF46785">
    <property type="entry name" value="Winged helix' DNA-binding domain"/>
    <property type="match status" value="1"/>
</dbReference>
<dbReference type="PANTHER" id="PTHR18964">
    <property type="entry name" value="ROK (REPRESSOR, ORF, KINASE) FAMILY"/>
    <property type="match status" value="1"/>
</dbReference>
<dbReference type="InterPro" id="IPR000600">
    <property type="entry name" value="ROK"/>
</dbReference>
<comment type="caution">
    <text evidence="3">The sequence shown here is derived from an EMBL/GenBank/DDBJ whole genome shotgun (WGS) entry which is preliminary data.</text>
</comment>
<dbReference type="InterPro" id="IPR000835">
    <property type="entry name" value="HTH_MarR-typ"/>
</dbReference>
<evidence type="ECO:0000256" key="1">
    <source>
        <dbReference type="ARBA" id="ARBA00006479"/>
    </source>
</evidence>
<protein>
    <submittedName>
        <fullName evidence="3">ROK family transcriptional regulator</fullName>
    </submittedName>
</protein>
<dbReference type="Gene3D" id="1.10.10.10">
    <property type="entry name" value="Winged helix-like DNA-binding domain superfamily/Winged helix DNA-binding domain"/>
    <property type="match status" value="1"/>
</dbReference>
<dbReference type="InterPro" id="IPR043129">
    <property type="entry name" value="ATPase_NBD"/>
</dbReference>
<gene>
    <name evidence="3" type="ORF">GCM10023215_37450</name>
</gene>
<dbReference type="Pfam" id="PF12802">
    <property type="entry name" value="MarR_2"/>
    <property type="match status" value="1"/>
</dbReference>
<name>A0ABP8WZ59_9PSEU</name>
<feature type="domain" description="HTH marR-type" evidence="2">
    <location>
        <begin position="24"/>
        <end position="69"/>
    </location>
</feature>
<proteinExistence type="inferred from homology"/>
<dbReference type="EMBL" id="BAABIC010000012">
    <property type="protein sequence ID" value="GAA4696002.1"/>
    <property type="molecule type" value="Genomic_DNA"/>
</dbReference>
<comment type="similarity">
    <text evidence="1">Belongs to the ROK (NagC/XylR) family.</text>
</comment>
<keyword evidence="4" id="KW-1185">Reference proteome</keyword>
<dbReference type="Pfam" id="PF00480">
    <property type="entry name" value="ROK"/>
    <property type="match status" value="1"/>
</dbReference>